<evidence type="ECO:0000313" key="4">
    <source>
        <dbReference type="Proteomes" id="UP001259239"/>
    </source>
</evidence>
<dbReference type="PROSITE" id="PS51898">
    <property type="entry name" value="TYR_RECOMBINASE"/>
    <property type="match status" value="1"/>
</dbReference>
<comment type="caution">
    <text evidence="3">The sequence shown here is derived from an EMBL/GenBank/DDBJ whole genome shotgun (WGS) entry which is preliminary data.</text>
</comment>
<keyword evidence="1" id="KW-0233">DNA recombination</keyword>
<evidence type="ECO:0000256" key="1">
    <source>
        <dbReference type="ARBA" id="ARBA00023172"/>
    </source>
</evidence>
<dbReference type="Pfam" id="PF00589">
    <property type="entry name" value="Phage_integrase"/>
    <property type="match status" value="1"/>
</dbReference>
<accession>A0AAP5JZ69</accession>
<dbReference type="Proteomes" id="UP001259239">
    <property type="component" value="Unassembled WGS sequence"/>
</dbReference>
<dbReference type="GO" id="GO:0015074">
    <property type="term" value="P:DNA integration"/>
    <property type="evidence" value="ECO:0007669"/>
    <property type="project" value="InterPro"/>
</dbReference>
<protein>
    <submittedName>
        <fullName evidence="3">Site-specific integrase</fullName>
    </submittedName>
</protein>
<dbReference type="InterPro" id="IPR013762">
    <property type="entry name" value="Integrase-like_cat_sf"/>
</dbReference>
<dbReference type="AlphaFoldDB" id="A0AAP5JZ69"/>
<dbReference type="Gene3D" id="1.10.443.10">
    <property type="entry name" value="Intergrase catalytic core"/>
    <property type="match status" value="1"/>
</dbReference>
<feature type="domain" description="Tyr recombinase" evidence="2">
    <location>
        <begin position="1"/>
        <end position="134"/>
    </location>
</feature>
<dbReference type="GO" id="GO:0006310">
    <property type="term" value="P:DNA recombination"/>
    <property type="evidence" value="ECO:0007669"/>
    <property type="project" value="UniProtKB-KW"/>
</dbReference>
<organism evidence="3 4">
    <name type="scientific">Paenibacillus larvae</name>
    <dbReference type="NCBI Taxonomy" id="1464"/>
    <lineage>
        <taxon>Bacteria</taxon>
        <taxon>Bacillati</taxon>
        <taxon>Bacillota</taxon>
        <taxon>Bacilli</taxon>
        <taxon>Bacillales</taxon>
        <taxon>Paenibacillaceae</taxon>
        <taxon>Paenibacillus</taxon>
    </lineage>
</organism>
<proteinExistence type="predicted"/>
<evidence type="ECO:0000313" key="3">
    <source>
        <dbReference type="EMBL" id="MDT2254185.1"/>
    </source>
</evidence>
<name>A0AAP5JZ69_9BACL</name>
<dbReference type="InterPro" id="IPR011010">
    <property type="entry name" value="DNA_brk_join_enz"/>
</dbReference>
<dbReference type="EMBL" id="JARQGV010000004">
    <property type="protein sequence ID" value="MDT2254185.1"/>
    <property type="molecule type" value="Genomic_DNA"/>
</dbReference>
<reference evidence="3" key="2">
    <citation type="submission" date="2023-03" db="EMBL/GenBank/DDBJ databases">
        <authorList>
            <person name="Obshta O."/>
            <person name="Zabrodski M.W."/>
            <person name="Soomro T."/>
            <person name="Wilson G."/>
            <person name="Masood F."/>
            <person name="Thebeau J."/>
            <person name="Bezerra Da Silva M.C."/>
            <person name="Raza F."/>
            <person name="Biganski S."/>
            <person name="Jose M."/>
            <person name="Camilli M."/>
            <person name="Kozii I.V."/>
            <person name="Kozii R.V."/>
            <person name="Simko E."/>
            <person name="Wood S.C."/>
        </authorList>
    </citation>
    <scope>NUCLEOTIDE SEQUENCE</scope>
    <source>
        <strain evidence="3">PL001</strain>
    </source>
</reference>
<reference evidence="3" key="1">
    <citation type="journal article" date="2023" name="J. Vet. Diagn. Invest.">
        <title>Oxytetracycline-resistant Paenibacillus larvae identified in commercial beekeeping operations in Saskatchewan using pooled honey sampling.</title>
        <authorList>
            <person name="Obshta O."/>
            <person name="Zabrodski M.W."/>
            <person name="Soomro T."/>
            <person name="Wilson G."/>
            <person name="Masood F."/>
            <person name="Thebeau J."/>
            <person name="Silva M.C.B."/>
            <person name="Biganski S."/>
            <person name="Kozii I.V."/>
            <person name="Koziy R.V."/>
            <person name="Raza M.F."/>
            <person name="Jose M.S."/>
            <person name="Simko E."/>
            <person name="Wood S.C."/>
        </authorList>
    </citation>
    <scope>NUCLEOTIDE SEQUENCE</scope>
    <source>
        <strain evidence="3">PL001</strain>
    </source>
</reference>
<dbReference type="PANTHER" id="PTHR30349:SF64">
    <property type="entry name" value="PROPHAGE INTEGRASE INTD-RELATED"/>
    <property type="match status" value="1"/>
</dbReference>
<dbReference type="CDD" id="cd01189">
    <property type="entry name" value="INT_ICEBs1_C_like"/>
    <property type="match status" value="1"/>
</dbReference>
<dbReference type="GO" id="GO:0003677">
    <property type="term" value="F:DNA binding"/>
    <property type="evidence" value="ECO:0007669"/>
    <property type="project" value="InterPro"/>
</dbReference>
<dbReference type="InterPro" id="IPR002104">
    <property type="entry name" value="Integrase_catalytic"/>
</dbReference>
<dbReference type="PANTHER" id="PTHR30349">
    <property type="entry name" value="PHAGE INTEGRASE-RELATED"/>
    <property type="match status" value="1"/>
</dbReference>
<dbReference type="InterPro" id="IPR050090">
    <property type="entry name" value="Tyrosine_recombinase_XerCD"/>
</dbReference>
<sequence length="193" mass="22561">MSKTKNSVRQISLPASMVDLLKKYRVHYLQEKMKLLDRWDEGNEEKREFVFSNPDGKPIYFSRPTKWWIAFLEKNNLRKIRFHDLRHTSATLLINQGVHAKIISVRLGHADISTTMNVYRHALWSADKIAAEKFDHLLKNSNELSTDCRPNPQKRSTMSIKMQSKDIPIKSREIRLYNKSPLTGFLLSHEGVL</sequence>
<dbReference type="SUPFAM" id="SSF56349">
    <property type="entry name" value="DNA breaking-rejoining enzymes"/>
    <property type="match status" value="1"/>
</dbReference>
<evidence type="ECO:0000259" key="2">
    <source>
        <dbReference type="PROSITE" id="PS51898"/>
    </source>
</evidence>
<gene>
    <name evidence="3" type="ORF">P7H09_23955</name>
</gene>